<name>A0A7W7GEN3_9ACTN</name>
<protein>
    <recommendedName>
        <fullName evidence="5">Secreted protein</fullName>
    </recommendedName>
</protein>
<dbReference type="AlphaFoldDB" id="A0A7W7GEN3"/>
<proteinExistence type="predicted"/>
<dbReference type="Proteomes" id="UP000565089">
    <property type="component" value="Unassembled WGS sequence"/>
</dbReference>
<keyword evidence="4" id="KW-1185">Reference proteome</keyword>
<dbReference type="GeneID" id="95792190"/>
<dbReference type="EMBL" id="JACHMS010000001">
    <property type="protein sequence ID" value="MBB4710224.1"/>
    <property type="molecule type" value="Genomic_DNA"/>
</dbReference>
<feature type="signal peptide" evidence="2">
    <location>
        <begin position="1"/>
        <end position="28"/>
    </location>
</feature>
<reference evidence="3 4" key="1">
    <citation type="submission" date="2020-08" db="EMBL/GenBank/DDBJ databases">
        <title>Sequencing the genomes of 1000 actinobacteria strains.</title>
        <authorList>
            <person name="Klenk H.-P."/>
        </authorList>
    </citation>
    <scope>NUCLEOTIDE SEQUENCE [LARGE SCALE GENOMIC DNA]</scope>
    <source>
        <strain evidence="3 4">DSM 40483</strain>
    </source>
</reference>
<evidence type="ECO:0000313" key="3">
    <source>
        <dbReference type="EMBL" id="MBB4710224.1"/>
    </source>
</evidence>
<accession>A0A7W7GEN3</accession>
<keyword evidence="2" id="KW-0732">Signal</keyword>
<feature type="region of interest" description="Disordered" evidence="1">
    <location>
        <begin position="58"/>
        <end position="77"/>
    </location>
</feature>
<comment type="caution">
    <text evidence="3">The sequence shown here is derived from an EMBL/GenBank/DDBJ whole genome shotgun (WGS) entry which is preliminary data.</text>
</comment>
<evidence type="ECO:0000256" key="1">
    <source>
        <dbReference type="SAM" id="MobiDB-lite"/>
    </source>
</evidence>
<evidence type="ECO:0000256" key="2">
    <source>
        <dbReference type="SAM" id="SignalP"/>
    </source>
</evidence>
<evidence type="ECO:0008006" key="5">
    <source>
        <dbReference type="Google" id="ProtNLM"/>
    </source>
</evidence>
<gene>
    <name evidence="3" type="ORF">BJ965_000106</name>
</gene>
<sequence>MKKSPSRIIAITALTAGAALASVAPAQAGVVDGALDNAAALDSVNVLGSLVNSTLSEASNNNANTKAAGKGNNSTHH</sequence>
<evidence type="ECO:0000313" key="4">
    <source>
        <dbReference type="Proteomes" id="UP000565089"/>
    </source>
</evidence>
<dbReference type="RefSeq" id="WP_184906815.1">
    <property type="nucleotide sequence ID" value="NZ_JACHMS010000001.1"/>
</dbReference>
<organism evidence="3 4">
    <name type="scientific">Streptomyces luteogriseus</name>
    <dbReference type="NCBI Taxonomy" id="68233"/>
    <lineage>
        <taxon>Bacteria</taxon>
        <taxon>Bacillati</taxon>
        <taxon>Actinomycetota</taxon>
        <taxon>Actinomycetes</taxon>
        <taxon>Kitasatosporales</taxon>
        <taxon>Streptomycetaceae</taxon>
        <taxon>Streptomyces</taxon>
    </lineage>
</organism>
<feature type="chain" id="PRO_5030820581" description="Secreted protein" evidence="2">
    <location>
        <begin position="29"/>
        <end position="77"/>
    </location>
</feature>